<evidence type="ECO:0000259" key="4">
    <source>
        <dbReference type="PROSITE" id="PS50222"/>
    </source>
</evidence>
<dbReference type="AlphaFoldDB" id="A0A9P1GSA2"/>
<dbReference type="GO" id="GO:0005886">
    <property type="term" value="C:plasma membrane"/>
    <property type="evidence" value="ECO:0007669"/>
    <property type="project" value="TreeGrafter"/>
</dbReference>
<keyword evidence="2" id="KW-0808">Transferase</keyword>
<dbReference type="SMART" id="SM00054">
    <property type="entry name" value="EFh"/>
    <property type="match status" value="1"/>
</dbReference>
<dbReference type="PRINTS" id="PR00450">
    <property type="entry name" value="RECOVERIN"/>
</dbReference>
<evidence type="ECO:0000259" key="5">
    <source>
        <dbReference type="PROSITE" id="PS51455"/>
    </source>
</evidence>
<evidence type="ECO:0000313" key="7">
    <source>
        <dbReference type="EMBL" id="CAL4807245.1"/>
    </source>
</evidence>
<dbReference type="PANTHER" id="PTHR23086:SF8">
    <property type="entry name" value="PHOSPHATIDYLINOSITOL 5-PHOSPHATE 4-KINASE, ISOFORM A"/>
    <property type="match status" value="1"/>
</dbReference>
<keyword evidence="8" id="KW-1185">Reference proteome</keyword>
<dbReference type="SMART" id="SM00330">
    <property type="entry name" value="PIPKc"/>
    <property type="match status" value="1"/>
</dbReference>
<dbReference type="Pfam" id="PF01504">
    <property type="entry name" value="PIP5K"/>
    <property type="match status" value="2"/>
</dbReference>
<sequence length="1263" mass="142820">MDISTGSTAGCGCGGGPVLPKTIRREWLQELTAQTQLNTSEVKALYARFRRLAPSGYLLPEQFKQTMGVLGLSDDPFLAEHMFRVFDSSGDGQLSFHEFVAALAIMIRGTEEKGNQGMGVFEDFEVSKLPDLTWICGCCTEVRLIRACRGLTSSLVDMERLFYEIVGADVSVMTLEMYKAGAIGVFEDTAGRCQKRRSASQSQAAVQHEEFLMALGIVHRGGSAPRRKSIISTAGHSPSASRTHSRSQEKDHVLVPFVQIADLRSRLDRVEELLQQKVNEASKTEKYEDTQIVGSDQSPIRRPSSPPVNLVSAAVADAWQDLAKFIEEWDVIRGKGSATGLRGASEASLHTTVPGFEREDGEVSREASRAVSRMSSRLSDGAEPLWRKQETMQASHRKGHKSVRLLRLPGPKKGLAVHFGHESWNMVLSMMVGIRMSVARCKHEMHRELQPVDFIMQEKFTITPRLMPYTDERKTTRFVDFAPMVFQEIRTQFGIHEEEYLRSVGPEQMLGNMVLGNLSSLSELSSEGKSGAFFYYTADGKYMMKTVTPKEFVLLRQILKGYYDHIKNNPETLVVRFLGLHCLRVQKRVSRFRPLKQKNLYFVVMANMFNTPVEIHRRYDLKGSWVGRLTASEKRDPHVALKDVDFQKADEKIKLGEERRLKMLAQIQRDSEFLSNNNIIDYSLLLGIHEKDPKVMFARLLLLLVLPTDARRVRAGHSGRTILLEIEDTLGSEQREAIAVRAPQMEELLKHTYMALPKNNRGAIGASIANYALHRLFLQLHSWQMKDLQPTHGAWHEHSPTAALKHAPQKLLDVFDERLNNFGLDLHELSVLAATIERLVRDEADMLLNVSFKALGFYSAQKLSANHAMNVMEAYMASYILGTDSFGEETHRELSEENVRVLLKNIGSYPRWDEVRGLLQDFSSKTDADLDLSTMSNILLQTTDRFAQLEEGECQVLKNQLLAMEERPGSGRVLLSDFYRPALHQGTLEFTESLDFLRQQGAIDESDPQSIRVIVPNYMMADSNCLASSEYFSVCCADPCEELMDQLEASVAAPSASPESLLDAVSALPLGLTNRSFAAEGELSARLHEVADHHDGEVPLHGRLFAQWMHYAFPRHCPFPHVSGTTKRQSLTQFQAERHERAAFAEYKEMREVSEMSDTRGDVSDFSMWSEDEELIDPRGNLKSKHEQTPGLLSEDRRTIYFMGIIDILTPYDEMKKLEHRFKALRHDWRGVSCCPPPFYASRFCSFLEKAKLGKCWKTPWVC</sequence>
<dbReference type="OrthoDB" id="2129491at2759"/>
<evidence type="ECO:0000256" key="3">
    <source>
        <dbReference type="SAM" id="MobiDB-lite"/>
    </source>
</evidence>
<dbReference type="PANTHER" id="PTHR23086">
    <property type="entry name" value="PHOSPHATIDYLINOSITOL-4-PHOSPHATE 5-KINASE"/>
    <property type="match status" value="1"/>
</dbReference>
<gene>
    <name evidence="6" type="ORF">C1SCF055_LOCUS44389</name>
</gene>
<dbReference type="Gene3D" id="3.30.810.10">
    <property type="entry name" value="2-Layer Sandwich"/>
    <property type="match status" value="2"/>
</dbReference>
<dbReference type="InterPro" id="IPR027484">
    <property type="entry name" value="PInositol-4-P-5-kinase_N"/>
</dbReference>
<dbReference type="GO" id="GO:0005524">
    <property type="term" value="F:ATP binding"/>
    <property type="evidence" value="ECO:0007669"/>
    <property type="project" value="UniProtKB-UniRule"/>
</dbReference>
<dbReference type="EMBL" id="CAMXCT010006779">
    <property type="protein sequence ID" value="CAI4019933.1"/>
    <property type="molecule type" value="Genomic_DNA"/>
</dbReference>
<evidence type="ECO:0000256" key="1">
    <source>
        <dbReference type="ARBA" id="ARBA00022837"/>
    </source>
</evidence>
<keyword evidence="2" id="KW-0418">Kinase</keyword>
<feature type="compositionally biased region" description="Polar residues" evidence="3">
    <location>
        <begin position="230"/>
        <end position="242"/>
    </location>
</feature>
<dbReference type="Gene3D" id="1.10.238.10">
    <property type="entry name" value="EF-hand"/>
    <property type="match status" value="1"/>
</dbReference>
<dbReference type="InterPro" id="IPR002048">
    <property type="entry name" value="EF_hand_dom"/>
</dbReference>
<feature type="region of interest" description="Disordered" evidence="3">
    <location>
        <begin position="285"/>
        <end position="305"/>
    </location>
</feature>
<evidence type="ECO:0008006" key="9">
    <source>
        <dbReference type="Google" id="ProtNLM"/>
    </source>
</evidence>
<feature type="domain" description="EF-hand" evidence="4">
    <location>
        <begin position="74"/>
        <end position="109"/>
    </location>
</feature>
<keyword evidence="2" id="KW-0067">ATP-binding</keyword>
<dbReference type="PROSITE" id="PS51455">
    <property type="entry name" value="PIPK"/>
    <property type="match status" value="1"/>
</dbReference>
<evidence type="ECO:0000313" key="6">
    <source>
        <dbReference type="EMBL" id="CAI4019933.1"/>
    </source>
</evidence>
<evidence type="ECO:0000313" key="8">
    <source>
        <dbReference type="Proteomes" id="UP001152797"/>
    </source>
</evidence>
<dbReference type="Gene3D" id="3.30.800.10">
    <property type="entry name" value="Phosphatidylinositol Phosphate Kinase II Beta"/>
    <property type="match status" value="1"/>
</dbReference>
<dbReference type="PROSITE" id="PS00018">
    <property type="entry name" value="EF_HAND_1"/>
    <property type="match status" value="1"/>
</dbReference>
<dbReference type="GO" id="GO:0005509">
    <property type="term" value="F:calcium ion binding"/>
    <property type="evidence" value="ECO:0007669"/>
    <property type="project" value="InterPro"/>
</dbReference>
<keyword evidence="2" id="KW-0547">Nucleotide-binding</keyword>
<dbReference type="EMBL" id="CAMXCT030006779">
    <property type="protein sequence ID" value="CAL4807245.1"/>
    <property type="molecule type" value="Genomic_DNA"/>
</dbReference>
<dbReference type="EMBL" id="CAMXCT020006779">
    <property type="protein sequence ID" value="CAL1173308.1"/>
    <property type="molecule type" value="Genomic_DNA"/>
</dbReference>
<keyword evidence="1" id="KW-0106">Calcium</keyword>
<evidence type="ECO:0000256" key="2">
    <source>
        <dbReference type="PROSITE-ProRule" id="PRU00781"/>
    </source>
</evidence>
<dbReference type="InterPro" id="IPR023610">
    <property type="entry name" value="PInositol-4/5-P-5/4-kinase"/>
</dbReference>
<feature type="domain" description="PIPK" evidence="5">
    <location>
        <begin position="420"/>
        <end position="1252"/>
    </location>
</feature>
<reference evidence="7 8" key="2">
    <citation type="submission" date="2024-05" db="EMBL/GenBank/DDBJ databases">
        <authorList>
            <person name="Chen Y."/>
            <person name="Shah S."/>
            <person name="Dougan E. K."/>
            <person name="Thang M."/>
            <person name="Chan C."/>
        </authorList>
    </citation>
    <scope>NUCLEOTIDE SEQUENCE [LARGE SCALE GENOMIC DNA]</scope>
</reference>
<dbReference type="CDD" id="cd00139">
    <property type="entry name" value="PIPKc"/>
    <property type="match status" value="1"/>
</dbReference>
<reference evidence="6" key="1">
    <citation type="submission" date="2022-10" db="EMBL/GenBank/DDBJ databases">
        <authorList>
            <person name="Chen Y."/>
            <person name="Dougan E. K."/>
            <person name="Chan C."/>
            <person name="Rhodes N."/>
            <person name="Thang M."/>
        </authorList>
    </citation>
    <scope>NUCLEOTIDE SEQUENCE</scope>
</reference>
<dbReference type="SUPFAM" id="SSF56104">
    <property type="entry name" value="SAICAR synthase-like"/>
    <property type="match status" value="2"/>
</dbReference>
<dbReference type="InterPro" id="IPR018247">
    <property type="entry name" value="EF_Hand_1_Ca_BS"/>
</dbReference>
<dbReference type="InterPro" id="IPR027483">
    <property type="entry name" value="PInositol-4-P-4/5-kinase_C_sf"/>
</dbReference>
<proteinExistence type="predicted"/>
<dbReference type="GO" id="GO:0046854">
    <property type="term" value="P:phosphatidylinositol phosphate biosynthetic process"/>
    <property type="evidence" value="ECO:0007669"/>
    <property type="project" value="TreeGrafter"/>
</dbReference>
<organism evidence="6">
    <name type="scientific">Cladocopium goreaui</name>
    <dbReference type="NCBI Taxonomy" id="2562237"/>
    <lineage>
        <taxon>Eukaryota</taxon>
        <taxon>Sar</taxon>
        <taxon>Alveolata</taxon>
        <taxon>Dinophyceae</taxon>
        <taxon>Suessiales</taxon>
        <taxon>Symbiodiniaceae</taxon>
        <taxon>Cladocopium</taxon>
    </lineage>
</organism>
<feature type="region of interest" description="Disordered" evidence="3">
    <location>
        <begin position="227"/>
        <end position="249"/>
    </location>
</feature>
<comment type="caution">
    <text evidence="6">The sequence shown here is derived from an EMBL/GenBank/DDBJ whole genome shotgun (WGS) entry which is preliminary data.</text>
</comment>
<dbReference type="GO" id="GO:0016308">
    <property type="term" value="F:1-phosphatidylinositol-4-phosphate 5-kinase activity"/>
    <property type="evidence" value="ECO:0007669"/>
    <property type="project" value="TreeGrafter"/>
</dbReference>
<accession>A0A9P1GSA2</accession>
<dbReference type="SUPFAM" id="SSF47473">
    <property type="entry name" value="EF-hand"/>
    <property type="match status" value="1"/>
</dbReference>
<dbReference type="Proteomes" id="UP001152797">
    <property type="component" value="Unassembled WGS sequence"/>
</dbReference>
<dbReference type="PROSITE" id="PS50222">
    <property type="entry name" value="EF_HAND_2"/>
    <property type="match status" value="1"/>
</dbReference>
<name>A0A9P1GSA2_9DINO</name>
<dbReference type="InterPro" id="IPR002498">
    <property type="entry name" value="PInositol-4-P-4/5-kinase_core"/>
</dbReference>
<protein>
    <recommendedName>
        <fullName evidence="9">Phosphatidylinositol-4-phosphate 5-kinase</fullName>
    </recommendedName>
</protein>
<dbReference type="InterPro" id="IPR011992">
    <property type="entry name" value="EF-hand-dom_pair"/>
</dbReference>